<dbReference type="PANTHER" id="PTHR43547">
    <property type="entry name" value="TWO-COMPONENT HISTIDINE KINASE"/>
    <property type="match status" value="1"/>
</dbReference>
<dbReference type="Proteomes" id="UP001055453">
    <property type="component" value="Chromosome"/>
</dbReference>
<keyword evidence="1 3" id="KW-0597">Phosphoprotein</keyword>
<gene>
    <name evidence="5" type="ORF">ANSO36C_58190</name>
</gene>
<sequence>MTIAASASEAFTAIMESKPDLLLSDLGMPDVDGYTLIKKLRAMPADLGGEIPAIALSAYAAETTQKQVFTAGFQLHIAKPADPD</sequence>
<dbReference type="Pfam" id="PF00072">
    <property type="entry name" value="Response_reg"/>
    <property type="match status" value="1"/>
</dbReference>
<name>A0ABN6QEW8_NOSCO</name>
<evidence type="ECO:0000256" key="3">
    <source>
        <dbReference type="PROSITE-ProRule" id="PRU00169"/>
    </source>
</evidence>
<protein>
    <recommendedName>
        <fullName evidence="4">Response regulatory domain-containing protein</fullName>
    </recommendedName>
</protein>
<accession>A0ABN6QEW8</accession>
<evidence type="ECO:0000313" key="6">
    <source>
        <dbReference type="Proteomes" id="UP001055453"/>
    </source>
</evidence>
<organism evidence="5 6">
    <name type="scientific">Nostoc cf. commune SO-36</name>
    <dbReference type="NCBI Taxonomy" id="449208"/>
    <lineage>
        <taxon>Bacteria</taxon>
        <taxon>Bacillati</taxon>
        <taxon>Cyanobacteriota</taxon>
        <taxon>Cyanophyceae</taxon>
        <taxon>Nostocales</taxon>
        <taxon>Nostocaceae</taxon>
        <taxon>Nostoc</taxon>
    </lineage>
</organism>
<evidence type="ECO:0000259" key="4">
    <source>
        <dbReference type="PROSITE" id="PS50110"/>
    </source>
</evidence>
<dbReference type="Gene3D" id="3.40.50.2300">
    <property type="match status" value="1"/>
</dbReference>
<dbReference type="InterPro" id="IPR001789">
    <property type="entry name" value="Sig_transdc_resp-reg_receiver"/>
</dbReference>
<keyword evidence="6" id="KW-1185">Reference proteome</keyword>
<dbReference type="InterPro" id="IPR011006">
    <property type="entry name" value="CheY-like_superfamily"/>
</dbReference>
<keyword evidence="2" id="KW-0902">Two-component regulatory system</keyword>
<evidence type="ECO:0000313" key="5">
    <source>
        <dbReference type="EMBL" id="BDI20017.1"/>
    </source>
</evidence>
<evidence type="ECO:0000256" key="2">
    <source>
        <dbReference type="ARBA" id="ARBA00023012"/>
    </source>
</evidence>
<reference evidence="5" key="1">
    <citation type="submission" date="2022-04" db="EMBL/GenBank/DDBJ databases">
        <title>Complete genome sequence of a cyanobacterium, Nostoc sp. SO-36, isolated in Antarctica.</title>
        <authorList>
            <person name="Kanesaki Y."/>
            <person name="Effendi D."/>
            <person name="Sakamoto T."/>
            <person name="Ohtani S."/>
            <person name="Awai K."/>
        </authorList>
    </citation>
    <scope>NUCLEOTIDE SEQUENCE</scope>
    <source>
        <strain evidence="5">SO-36</strain>
    </source>
</reference>
<proteinExistence type="predicted"/>
<feature type="modified residue" description="4-aspartylphosphate" evidence="3">
    <location>
        <position position="25"/>
    </location>
</feature>
<evidence type="ECO:0000256" key="1">
    <source>
        <dbReference type="ARBA" id="ARBA00022553"/>
    </source>
</evidence>
<feature type="domain" description="Response regulatory" evidence="4">
    <location>
        <begin position="1"/>
        <end position="84"/>
    </location>
</feature>
<dbReference type="PROSITE" id="PS50110">
    <property type="entry name" value="RESPONSE_REGULATORY"/>
    <property type="match status" value="1"/>
</dbReference>
<dbReference type="SUPFAM" id="SSF52172">
    <property type="entry name" value="CheY-like"/>
    <property type="match status" value="1"/>
</dbReference>
<dbReference type="PANTHER" id="PTHR43547:SF2">
    <property type="entry name" value="HYBRID SIGNAL TRANSDUCTION HISTIDINE KINASE C"/>
    <property type="match status" value="1"/>
</dbReference>
<dbReference type="EMBL" id="AP025732">
    <property type="protein sequence ID" value="BDI20017.1"/>
    <property type="molecule type" value="Genomic_DNA"/>
</dbReference>